<evidence type="ECO:0000256" key="7">
    <source>
        <dbReference type="ARBA" id="ARBA00022839"/>
    </source>
</evidence>
<comment type="similarity">
    <text evidence="15">Belongs to the helicase family. UvrD subfamily.</text>
</comment>
<dbReference type="Pfam" id="PF12705">
    <property type="entry name" value="PDDEXK_1"/>
    <property type="match status" value="1"/>
</dbReference>
<feature type="active site" description="For nuclease activity" evidence="15">
    <location>
        <position position="1199"/>
    </location>
</feature>
<dbReference type="CDD" id="cd22352">
    <property type="entry name" value="RecB_C-like"/>
    <property type="match status" value="1"/>
</dbReference>
<dbReference type="Gene3D" id="3.90.320.10">
    <property type="match status" value="1"/>
</dbReference>
<dbReference type="PROSITE" id="PS51198">
    <property type="entry name" value="UVRD_HELICASE_ATP_BIND"/>
    <property type="match status" value="1"/>
</dbReference>
<dbReference type="SUPFAM" id="SSF52540">
    <property type="entry name" value="P-loop containing nucleoside triphosphate hydrolases"/>
    <property type="match status" value="1"/>
</dbReference>
<evidence type="ECO:0000256" key="8">
    <source>
        <dbReference type="ARBA" id="ARBA00022840"/>
    </source>
</evidence>
<feature type="binding site" evidence="16">
    <location>
        <begin position="217"/>
        <end position="224"/>
    </location>
    <ligand>
        <name>ATP</name>
        <dbReference type="ChEBI" id="CHEBI:30616"/>
    </ligand>
</feature>
<evidence type="ECO:0000259" key="19">
    <source>
        <dbReference type="PROSITE" id="PS51217"/>
    </source>
</evidence>
<comment type="catalytic activity">
    <reaction evidence="15">
        <text>Exonucleolytic cleavage (in the presence of ATP) in either 5'- to 3'- or 3'- to 5'-direction to yield 5'-phosphooligonucleotides.</text>
        <dbReference type="EC" id="3.1.11.5"/>
    </reaction>
</comment>
<comment type="caution">
    <text evidence="20">The sequence shown here is derived from an EMBL/GenBank/DDBJ whole genome shotgun (WGS) entry which is preliminary data.</text>
</comment>
<dbReference type="InterPro" id="IPR011604">
    <property type="entry name" value="PDDEXK-like_dom_sf"/>
</dbReference>
<dbReference type="Gene3D" id="1.10.486.10">
    <property type="entry name" value="PCRA, domain 4"/>
    <property type="match status" value="1"/>
</dbReference>
<keyword evidence="8 15" id="KW-0067">ATP-binding</keyword>
<evidence type="ECO:0000259" key="18">
    <source>
        <dbReference type="PROSITE" id="PS51198"/>
    </source>
</evidence>
<dbReference type="HAMAP" id="MF_01485">
    <property type="entry name" value="RecB"/>
    <property type="match status" value="1"/>
</dbReference>
<protein>
    <recommendedName>
        <fullName evidence="15">RecBCD enzyme subunit RecB</fullName>
        <ecNumber evidence="15">3.1.11.5</ecNumber>
        <ecNumber evidence="15">5.6.2.4</ecNumber>
    </recommendedName>
    <alternativeName>
        <fullName evidence="15">DNA 3'-5' helicase subunit RecB</fullName>
    </alternativeName>
    <alternativeName>
        <fullName evidence="15">Exonuclease V subunit RecB</fullName>
        <shortName evidence="15">ExoV subunit RecB</shortName>
    </alternativeName>
    <alternativeName>
        <fullName evidence="15">Helicase/nuclease RecBCD subunit RecB</fullName>
    </alternativeName>
</protein>
<comment type="domain">
    <text evidence="15">The N-terminal DNA-binding domain is a ssDNA-dependent ATPase and has ATP-dependent 3'-5' helicase function. This domain interacts with RecC.</text>
</comment>
<dbReference type="InterPro" id="IPR004586">
    <property type="entry name" value="RecB"/>
</dbReference>
<gene>
    <name evidence="15" type="primary">recB</name>
    <name evidence="20" type="ORF">ACFYTH_14790</name>
</gene>
<feature type="compositionally biased region" description="Polar residues" evidence="17">
    <location>
        <begin position="169"/>
        <end position="179"/>
    </location>
</feature>
<feature type="binding site" evidence="15">
    <location>
        <position position="1199"/>
    </location>
    <ligand>
        <name>Mg(2+)</name>
        <dbReference type="ChEBI" id="CHEBI:18420"/>
    </ligand>
</feature>
<dbReference type="EC" id="5.6.2.4" evidence="15"/>
<evidence type="ECO:0000256" key="15">
    <source>
        <dbReference type="HAMAP-Rule" id="MF_01485"/>
    </source>
</evidence>
<keyword evidence="5 15" id="KW-0378">Hydrolase</keyword>
<dbReference type="InterPro" id="IPR000212">
    <property type="entry name" value="DNA_helicase_UvrD/REP"/>
</dbReference>
<feature type="compositionally biased region" description="Basic and acidic residues" evidence="17">
    <location>
        <begin position="122"/>
        <end position="132"/>
    </location>
</feature>
<dbReference type="EMBL" id="JBIALX010000005">
    <property type="protein sequence ID" value="MFF0454626.1"/>
    <property type="molecule type" value="Genomic_DNA"/>
</dbReference>
<evidence type="ECO:0000256" key="14">
    <source>
        <dbReference type="ARBA" id="ARBA00048988"/>
    </source>
</evidence>
<comment type="function">
    <text evidence="15">A helicase/nuclease that prepares dsDNA breaks (DSB) for recombinational DNA repair. Binds to DSBs and unwinds DNA via a highly rapid and processive ATP-dependent bidirectional helicase activity. Unwinds dsDNA until it encounters a Chi (crossover hotspot instigator) sequence from the 3' direction. Cuts ssDNA a few nucleotides 3' to the Chi site. The properties and activities of the enzyme are changed at Chi. The Chi-altered holoenzyme produces a long 3'-ssDNA overhang and facilitates RecA-binding to the ssDNA for homologous DNA recombination and repair. Holoenzyme degrades any linearized DNA that is unable to undergo homologous recombination. In the holoenzyme this subunit contributes ATPase, 3'-5' helicase, exonuclease activity and loads RecA onto ssDNA.</text>
</comment>
<evidence type="ECO:0000256" key="2">
    <source>
        <dbReference type="ARBA" id="ARBA00022723"/>
    </source>
</evidence>
<evidence type="ECO:0000256" key="16">
    <source>
        <dbReference type="PROSITE-ProRule" id="PRU00560"/>
    </source>
</evidence>
<feature type="compositionally biased region" description="Basic and acidic residues" evidence="17">
    <location>
        <begin position="56"/>
        <end position="80"/>
    </location>
</feature>
<evidence type="ECO:0000256" key="4">
    <source>
        <dbReference type="ARBA" id="ARBA00022763"/>
    </source>
</evidence>
<evidence type="ECO:0000256" key="3">
    <source>
        <dbReference type="ARBA" id="ARBA00022741"/>
    </source>
</evidence>
<name>A0ABW6NJN5_9NOCA</name>
<dbReference type="PANTHER" id="PTHR11070:SF23">
    <property type="entry name" value="RECBCD ENZYME SUBUNIT RECB"/>
    <property type="match status" value="1"/>
</dbReference>
<keyword evidence="11 15" id="KW-0234">DNA repair</keyword>
<evidence type="ECO:0000256" key="11">
    <source>
        <dbReference type="ARBA" id="ARBA00023204"/>
    </source>
</evidence>
<evidence type="ECO:0000256" key="13">
    <source>
        <dbReference type="ARBA" id="ARBA00034617"/>
    </source>
</evidence>
<evidence type="ECO:0000256" key="6">
    <source>
        <dbReference type="ARBA" id="ARBA00022806"/>
    </source>
</evidence>
<dbReference type="Proteomes" id="UP001601521">
    <property type="component" value="Unassembled WGS sequence"/>
</dbReference>
<feature type="region of interest" description="Nuclease activity, interacts with RecD and RecA" evidence="15">
    <location>
        <begin position="984"/>
        <end position="1302"/>
    </location>
</feature>
<evidence type="ECO:0000313" key="21">
    <source>
        <dbReference type="Proteomes" id="UP001601521"/>
    </source>
</evidence>
<dbReference type="InterPro" id="IPR014017">
    <property type="entry name" value="DNA_helicase_UvrD-like_C"/>
</dbReference>
<feature type="binding site" evidence="15">
    <location>
        <position position="1185"/>
    </location>
    <ligand>
        <name>Mg(2+)</name>
        <dbReference type="ChEBI" id="CHEBI:18420"/>
    </ligand>
</feature>
<keyword evidence="6 15" id="KW-0347">Helicase</keyword>
<keyword evidence="1 15" id="KW-0540">Nuclease</keyword>
<keyword evidence="12 15" id="KW-0413">Isomerase</keyword>
<evidence type="ECO:0000256" key="1">
    <source>
        <dbReference type="ARBA" id="ARBA00022722"/>
    </source>
</evidence>
<dbReference type="CDD" id="cd17932">
    <property type="entry name" value="DEXQc_UvrD"/>
    <property type="match status" value="1"/>
</dbReference>
<feature type="compositionally biased region" description="Low complexity" evidence="17">
    <location>
        <begin position="107"/>
        <end position="119"/>
    </location>
</feature>
<comment type="domain">
    <text evidence="15">The C-terminal domain has nuclease activity and interacts with RecD. It interacts with RecA, facilitating its loading onto ssDNA.</text>
</comment>
<feature type="region of interest" description="Disordered" evidence="17">
    <location>
        <begin position="38"/>
        <end position="192"/>
    </location>
</feature>
<feature type="domain" description="UvrD-like helicase C-terminal" evidence="19">
    <location>
        <begin position="551"/>
        <end position="817"/>
    </location>
</feature>
<dbReference type="EC" id="3.1.11.5" evidence="15"/>
<dbReference type="RefSeq" id="WP_387251498.1">
    <property type="nucleotide sequence ID" value="NZ_JBIALX010000005.1"/>
</dbReference>
<feature type="compositionally biased region" description="Basic and acidic residues" evidence="17">
    <location>
        <begin position="140"/>
        <end position="152"/>
    </location>
</feature>
<keyword evidence="9 15" id="KW-0460">Magnesium</keyword>
<feature type="compositionally biased region" description="Basic and acidic residues" evidence="17">
    <location>
        <begin position="90"/>
        <end position="106"/>
    </location>
</feature>
<accession>A0ABW6NJN5</accession>
<dbReference type="InterPro" id="IPR011335">
    <property type="entry name" value="Restrct_endonuc-II-like"/>
</dbReference>
<evidence type="ECO:0000256" key="5">
    <source>
        <dbReference type="ARBA" id="ARBA00022801"/>
    </source>
</evidence>
<comment type="cofactor">
    <cofactor evidence="15">
        <name>Mg(2+)</name>
        <dbReference type="ChEBI" id="CHEBI:18420"/>
    </cofactor>
    <text evidence="15">Binds 1 Mg(2+) ion per subunit.</text>
</comment>
<comment type="miscellaneous">
    <text evidence="15">In the RecBCD complex, RecB has a slow 3'-5' helicase, an exonuclease activity and loads RecA onto ssDNA, RecD has a fast 5'-3' helicase activity, while RecC stimulates the ATPase and processivity of the RecB helicase and contributes to recognition of the Chi site.</text>
</comment>
<dbReference type="Pfam" id="PF13361">
    <property type="entry name" value="UvrD_C"/>
    <property type="match status" value="1"/>
</dbReference>
<dbReference type="PANTHER" id="PTHR11070">
    <property type="entry name" value="UVRD / RECB / PCRA DNA HELICASE FAMILY MEMBER"/>
    <property type="match status" value="1"/>
</dbReference>
<comment type="catalytic activity">
    <reaction evidence="13 15">
        <text>Couples ATP hydrolysis with the unwinding of duplex DNA by translocating in the 3'-5' direction.</text>
        <dbReference type="EC" id="5.6.2.4"/>
    </reaction>
</comment>
<keyword evidence="2 15" id="KW-0479">Metal-binding</keyword>
<evidence type="ECO:0000256" key="12">
    <source>
        <dbReference type="ARBA" id="ARBA00023235"/>
    </source>
</evidence>
<comment type="catalytic activity">
    <reaction evidence="14 15">
        <text>ATP + H2O = ADP + phosphate + H(+)</text>
        <dbReference type="Rhea" id="RHEA:13065"/>
        <dbReference type="ChEBI" id="CHEBI:15377"/>
        <dbReference type="ChEBI" id="CHEBI:15378"/>
        <dbReference type="ChEBI" id="CHEBI:30616"/>
        <dbReference type="ChEBI" id="CHEBI:43474"/>
        <dbReference type="ChEBI" id="CHEBI:456216"/>
        <dbReference type="EC" id="5.6.2.4"/>
    </reaction>
</comment>
<sequence length="1302" mass="139784">MTEELFPVTDLRTAEALAHTTTRRRRTRDADEAADAAELFAIDEVDPGNGTGLPDTADKLSDAGAEDHRSGGSDAARRVPESGIAGPAPTDERADAEQAQSEKDRSGFAVDADASGAADADADGRRRADRGDFGVGPAHRNHDDLPHADGRIVGRSVDVEAEPAPVHSPSYSRDTASRNTGRRNARRSAGVAAQDTASFGQFDLCGELPTGTTVLEASAGTGKTYAIVGLAVRFVAEGLVDISQLLLVTFSRAATQELRERTRERFVTVAAALDDPEVARAGTDELIAHLADADQAEVARRRRRLVAALSDFDAGTISTTHGFCQRMLDELGIAGEHDPRVRLVEGIEELVSTVAEDLYLARYARGGAPMPVRQALSLAAAAVADRRARLVPGDELGDHPAAEAAAFAAAVRAEVDRRKRLSGIRDFDDQLVLLHDVLADPVHGERACRRIRDRFRVTLVDEFQDTDPLQWDILRRVFHDHTTLVLVGDPKQAIYAFRGAEVLSYLDAVAHAGTRRELDTNRRSDAGLLAALHHMLGGAALGHAQITVPPVTAVRPRSRLTGPEGAAVPLRLRCFPRQGAGPLNGSGFPVVGRQRDRVATDLAADIVRTLESGARFGDRALGPGDIAVLVRTRAQIDLVRAELDRAGVASVLAGGASVFATRSATDWLWVLRALEQPHRGDRVRLAATTPLLGLSAADIDAGGADLVGRLSTQLRDAARLFARSGFAAVFDRLSAQAQPAPRLLAQSGGERRLTDLRHIAQLLDEVAARESLGLTALTRWLADRVRDPASGAVAGRSRRLDRDAAAVQIATVHASKGLEFPVVYLPFAWDGAKNPNPSTLLFHDGDERVLDVGGPDAPGYAEHRRRCEAEEAGEELRLLYVALTRAQCQVVAWWAPAYGTAAAPLHRMILGRVPGSAQVPARSEVPADPIVLQQLRAWAAAAGPGLIEIEPVRAAAEAQLRTERGHAGDTALEAARFTRSVDHDWRRTSYSALTASAHETSHSATDFVAADTAEGGADEPLSPAPELGPGLGGEDEFAGAAPSLMNDLPYGAEFGTLVHGVLELVDTDAPDLAAEVRLRCEQAVEQLMADIDPGALAHALVAVLRTPCDPVALADIRSRDRLNELEFELPLAGGDDPVAQRVTVRRIGALLREHLRSDDPFAGYADALDLLDDIPLRGYLTGSIDAVLRTDGPRFLVVDYKTNRLGTGELTVAHYRRDRMAEEMMRSHYPLQALLYSAALHRYLRWRLPGYDPARHLGGVRYLFVRGMIGPATPPGHGVFDWDPPAELIVALSDLLAGQEGR</sequence>
<keyword evidence="3 15" id="KW-0547">Nucleotide-binding</keyword>
<feature type="domain" description="UvrD-like helicase ATP-binding" evidence="18">
    <location>
        <begin position="196"/>
        <end position="525"/>
    </location>
</feature>
<keyword evidence="21" id="KW-1185">Reference proteome</keyword>
<organism evidence="20 21">
    <name type="scientific">Nocardia africana</name>
    <dbReference type="NCBI Taxonomy" id="134964"/>
    <lineage>
        <taxon>Bacteria</taxon>
        <taxon>Bacillati</taxon>
        <taxon>Actinomycetota</taxon>
        <taxon>Actinomycetes</taxon>
        <taxon>Mycobacteriales</taxon>
        <taxon>Nocardiaceae</taxon>
        <taxon>Nocardia</taxon>
    </lineage>
</organism>
<keyword evidence="10 15" id="KW-0238">DNA-binding</keyword>
<comment type="subunit">
    <text evidence="15">Heterotrimer of RecB, RecC and RecD. All subunits contribute to DNA-binding. Interacts with RecA.</text>
</comment>
<keyword evidence="7 15" id="KW-0269">Exonuclease</keyword>
<evidence type="ECO:0000256" key="17">
    <source>
        <dbReference type="SAM" id="MobiDB-lite"/>
    </source>
</evidence>
<dbReference type="InterPro" id="IPR038726">
    <property type="entry name" value="PDDEXK_AddAB-type"/>
</dbReference>
<dbReference type="InterPro" id="IPR027417">
    <property type="entry name" value="P-loop_NTPase"/>
</dbReference>
<proteinExistence type="inferred from homology"/>
<dbReference type="PROSITE" id="PS51217">
    <property type="entry name" value="UVRD_HELICASE_CTER"/>
    <property type="match status" value="1"/>
</dbReference>
<feature type="region of interest" description="DNA-binding and helicase activity, interacts with RecC" evidence="15">
    <location>
        <begin position="1"/>
        <end position="956"/>
    </location>
</feature>
<dbReference type="InterPro" id="IPR014016">
    <property type="entry name" value="UvrD-like_ATP-bd"/>
</dbReference>
<keyword evidence="4 15" id="KW-0227">DNA damage</keyword>
<dbReference type="Pfam" id="PF00580">
    <property type="entry name" value="UvrD-helicase"/>
    <property type="match status" value="1"/>
</dbReference>
<feature type="binding site" evidence="15">
    <location>
        <position position="1059"/>
    </location>
    <ligand>
        <name>Mg(2+)</name>
        <dbReference type="ChEBI" id="CHEBI:18420"/>
    </ligand>
</feature>
<dbReference type="SUPFAM" id="SSF52980">
    <property type="entry name" value="Restriction endonuclease-like"/>
    <property type="match status" value="1"/>
</dbReference>
<reference evidence="20 21" key="1">
    <citation type="submission" date="2024-10" db="EMBL/GenBank/DDBJ databases">
        <title>The Natural Products Discovery Center: Release of the First 8490 Sequenced Strains for Exploring Actinobacteria Biosynthetic Diversity.</title>
        <authorList>
            <person name="Kalkreuter E."/>
            <person name="Kautsar S.A."/>
            <person name="Yang D."/>
            <person name="Bader C.D."/>
            <person name="Teijaro C.N."/>
            <person name="Fluegel L."/>
            <person name="Davis C.M."/>
            <person name="Simpson J.R."/>
            <person name="Lauterbach L."/>
            <person name="Steele A.D."/>
            <person name="Gui C."/>
            <person name="Meng S."/>
            <person name="Li G."/>
            <person name="Viehrig K."/>
            <person name="Ye F."/>
            <person name="Su P."/>
            <person name="Kiefer A.F."/>
            <person name="Nichols A."/>
            <person name="Cepeda A.J."/>
            <person name="Yan W."/>
            <person name="Fan B."/>
            <person name="Jiang Y."/>
            <person name="Adhikari A."/>
            <person name="Zheng C.-J."/>
            <person name="Schuster L."/>
            <person name="Cowan T.M."/>
            <person name="Smanski M.J."/>
            <person name="Chevrette M.G."/>
            <person name="De Carvalho L.P.S."/>
            <person name="Shen B."/>
        </authorList>
    </citation>
    <scope>NUCLEOTIDE SEQUENCE [LARGE SCALE GENOMIC DNA]</scope>
    <source>
        <strain evidence="20 21">NPDC004550</strain>
    </source>
</reference>
<evidence type="ECO:0000256" key="10">
    <source>
        <dbReference type="ARBA" id="ARBA00023125"/>
    </source>
</evidence>
<dbReference type="Gene3D" id="3.40.50.300">
    <property type="entry name" value="P-loop containing nucleotide triphosphate hydrolases"/>
    <property type="match status" value="2"/>
</dbReference>
<evidence type="ECO:0000313" key="20">
    <source>
        <dbReference type="EMBL" id="MFF0454626.1"/>
    </source>
</evidence>
<evidence type="ECO:0000256" key="9">
    <source>
        <dbReference type="ARBA" id="ARBA00022842"/>
    </source>
</evidence>